<keyword evidence="1" id="KW-0812">Transmembrane</keyword>
<feature type="transmembrane region" description="Helical" evidence="1">
    <location>
        <begin position="243"/>
        <end position="260"/>
    </location>
</feature>
<name>A0A3B1B801_9ZZZZ</name>
<protein>
    <recommendedName>
        <fullName evidence="3">Zinc ribbon domain-containing protein</fullName>
    </recommendedName>
</protein>
<accession>A0A3B1B801</accession>
<evidence type="ECO:0008006" key="3">
    <source>
        <dbReference type="Google" id="ProtNLM"/>
    </source>
</evidence>
<feature type="transmembrane region" description="Helical" evidence="1">
    <location>
        <begin position="30"/>
        <end position="51"/>
    </location>
</feature>
<gene>
    <name evidence="2" type="ORF">MNBD_GAMMA26-218</name>
</gene>
<keyword evidence="1" id="KW-0472">Membrane</keyword>
<evidence type="ECO:0000256" key="1">
    <source>
        <dbReference type="SAM" id="Phobius"/>
    </source>
</evidence>
<feature type="transmembrane region" description="Helical" evidence="1">
    <location>
        <begin position="319"/>
        <end position="339"/>
    </location>
</feature>
<sequence>MIIMLRNIRNKIKLIRAGLTNINNHQIGKAALAIVLFLDLFILISIFQGLADHTRQLVTPNEYIPQHCRDIVIDDDWNESNRLIRTAVIVSEYRGSYVYINEKDRMKEVHPICVPISQLIRSIENDKALSENLSAFLRLRDQTAQVKSELERTRGAYDTSLLEVIAEQNINNRNTASLKKQGSELTDKLNTLASKEDESGSLLMKNKRISQLFSIIEASSKQNRDVLLNELRHLNFWFPVKRLGMEMIFLLPLVIIFYLWNSKSTTASRPYQSLVSSHLLVIVFIPVIFKVIELVYDIVPKKLLKHIFELLESLKLVAIWHYIMMGVGIFAALALIYFMQQKIFSQEKLIQKRITKGQCQNCGAHLPSGNNACSICGFMQFKRCSHCNESTYVYGKYCRECGGSE</sequence>
<dbReference type="EMBL" id="UOFX01000012">
    <property type="protein sequence ID" value="VAX06440.1"/>
    <property type="molecule type" value="Genomic_DNA"/>
</dbReference>
<reference evidence="2" key="1">
    <citation type="submission" date="2018-06" db="EMBL/GenBank/DDBJ databases">
        <authorList>
            <person name="Zhirakovskaya E."/>
        </authorList>
    </citation>
    <scope>NUCLEOTIDE SEQUENCE</scope>
</reference>
<dbReference type="AlphaFoldDB" id="A0A3B1B801"/>
<organism evidence="2">
    <name type="scientific">hydrothermal vent metagenome</name>
    <dbReference type="NCBI Taxonomy" id="652676"/>
    <lineage>
        <taxon>unclassified sequences</taxon>
        <taxon>metagenomes</taxon>
        <taxon>ecological metagenomes</taxon>
    </lineage>
</organism>
<proteinExistence type="predicted"/>
<evidence type="ECO:0000313" key="2">
    <source>
        <dbReference type="EMBL" id="VAX06440.1"/>
    </source>
</evidence>
<keyword evidence="1" id="KW-1133">Transmembrane helix</keyword>
<feature type="transmembrane region" description="Helical" evidence="1">
    <location>
        <begin position="280"/>
        <end position="299"/>
    </location>
</feature>